<name>A0A1B1Y7M3_9FLAO</name>
<dbReference type="InterPro" id="IPR044878">
    <property type="entry name" value="UbiA_sf"/>
</dbReference>
<keyword evidence="4 6" id="KW-1133">Transmembrane helix</keyword>
<dbReference type="RefSeq" id="WP_068827266.1">
    <property type="nucleotide sequence ID" value="NZ_CP014224.1"/>
</dbReference>
<dbReference type="CDD" id="cd13961">
    <property type="entry name" value="PT_UbiA_DGGGPS"/>
    <property type="match status" value="1"/>
</dbReference>
<dbReference type="PANTHER" id="PTHR42723:SF1">
    <property type="entry name" value="CHLOROPHYLL SYNTHASE, CHLOROPLASTIC"/>
    <property type="match status" value="1"/>
</dbReference>
<dbReference type="PANTHER" id="PTHR42723">
    <property type="entry name" value="CHLOROPHYLL SYNTHASE"/>
    <property type="match status" value="1"/>
</dbReference>
<evidence type="ECO:0000256" key="6">
    <source>
        <dbReference type="SAM" id="Phobius"/>
    </source>
</evidence>
<evidence type="ECO:0000256" key="5">
    <source>
        <dbReference type="ARBA" id="ARBA00023136"/>
    </source>
</evidence>
<evidence type="ECO:0000313" key="7">
    <source>
        <dbReference type="EMBL" id="ANW96781.1"/>
    </source>
</evidence>
<feature type="transmembrane region" description="Helical" evidence="6">
    <location>
        <begin position="107"/>
        <end position="134"/>
    </location>
</feature>
<dbReference type="InterPro" id="IPR050475">
    <property type="entry name" value="Prenyltransferase_related"/>
</dbReference>
<keyword evidence="7" id="KW-0830">Ubiquinone</keyword>
<dbReference type="STRING" id="1790137.AXE80_11055"/>
<dbReference type="Pfam" id="PF01040">
    <property type="entry name" value="UbiA"/>
    <property type="match status" value="1"/>
</dbReference>
<dbReference type="GO" id="GO:0016765">
    <property type="term" value="F:transferase activity, transferring alkyl or aryl (other than methyl) groups"/>
    <property type="evidence" value="ECO:0007669"/>
    <property type="project" value="InterPro"/>
</dbReference>
<dbReference type="InterPro" id="IPR000537">
    <property type="entry name" value="UbiA_prenyltransferase"/>
</dbReference>
<evidence type="ECO:0000256" key="4">
    <source>
        <dbReference type="ARBA" id="ARBA00022989"/>
    </source>
</evidence>
<dbReference type="GO" id="GO:0016020">
    <property type="term" value="C:membrane"/>
    <property type="evidence" value="ECO:0007669"/>
    <property type="project" value="UniProtKB-SubCell"/>
</dbReference>
<keyword evidence="2" id="KW-1003">Cell membrane</keyword>
<keyword evidence="3 6" id="KW-0812">Transmembrane</keyword>
<proteinExistence type="predicted"/>
<dbReference type="KEGG" id="wfu:AXE80_11055"/>
<protein>
    <submittedName>
        <fullName evidence="7">Ubiquinone biosynthesis protein UbiA</fullName>
    </submittedName>
</protein>
<dbReference type="AlphaFoldDB" id="A0A1B1Y7M3"/>
<dbReference type="EMBL" id="CP014224">
    <property type="protein sequence ID" value="ANW96781.1"/>
    <property type="molecule type" value="Genomic_DNA"/>
</dbReference>
<feature type="transmembrane region" description="Helical" evidence="6">
    <location>
        <begin position="170"/>
        <end position="188"/>
    </location>
</feature>
<evidence type="ECO:0000256" key="2">
    <source>
        <dbReference type="ARBA" id="ARBA00022475"/>
    </source>
</evidence>
<feature type="transmembrane region" description="Helical" evidence="6">
    <location>
        <begin position="146"/>
        <end position="164"/>
    </location>
</feature>
<evidence type="ECO:0000256" key="1">
    <source>
        <dbReference type="ARBA" id="ARBA00004141"/>
    </source>
</evidence>
<evidence type="ECO:0000256" key="3">
    <source>
        <dbReference type="ARBA" id="ARBA00022692"/>
    </source>
</evidence>
<keyword evidence="8" id="KW-1185">Reference proteome</keyword>
<organism evidence="7 8">
    <name type="scientific">Wenyingzhuangia fucanilytica</name>
    <dbReference type="NCBI Taxonomy" id="1790137"/>
    <lineage>
        <taxon>Bacteria</taxon>
        <taxon>Pseudomonadati</taxon>
        <taxon>Bacteroidota</taxon>
        <taxon>Flavobacteriia</taxon>
        <taxon>Flavobacteriales</taxon>
        <taxon>Flavobacteriaceae</taxon>
        <taxon>Wenyingzhuangia</taxon>
    </lineage>
</organism>
<feature type="transmembrane region" description="Helical" evidence="6">
    <location>
        <begin position="245"/>
        <end position="262"/>
    </location>
</feature>
<reference evidence="7 8" key="1">
    <citation type="submission" date="2016-02" db="EMBL/GenBank/DDBJ databases">
        <authorList>
            <person name="Wen L."/>
            <person name="He K."/>
            <person name="Yang H."/>
        </authorList>
    </citation>
    <scope>NUCLEOTIDE SEQUENCE [LARGE SCALE GENOMIC DNA]</scope>
    <source>
        <strain evidence="7 8">CZ1127</strain>
    </source>
</reference>
<evidence type="ECO:0000313" key="8">
    <source>
        <dbReference type="Proteomes" id="UP000092967"/>
    </source>
</evidence>
<accession>A0A1B1Y7M3</accession>
<feature type="transmembrane region" description="Helical" evidence="6">
    <location>
        <begin position="20"/>
        <end position="39"/>
    </location>
</feature>
<gene>
    <name evidence="7" type="ORF">AXE80_11055</name>
</gene>
<feature type="transmembrane region" description="Helical" evidence="6">
    <location>
        <begin position="51"/>
        <end position="70"/>
    </location>
</feature>
<sequence length="304" mass="35330">MNKAATTRHKILALFSVVRGYNIMLLTVAQYLAAIFVFTVNQTLREVMVDWHLHLVVLSTISVVSSGYIINDFYDASIDAINKPVKTHIGNWVSQKTKLQVYFTLNFIAFVLGMIISWKAGVFFAGYIFLIWLYSHKLQKYPLVRILSVSILDILPFFVIFVYYENISELIITHGLYLYLLVLLKEFIKDFERAKGALLTNRETLVLKYGEDKVKVYVYVLLALLTIPTYFLLRFPEVGSMRYYFYSSIIWGPLFLILLYIAKTNKHYFLLHNFLRVVLVMGVFSLSLIDTSVLLIRILNEVRI</sequence>
<feature type="transmembrane region" description="Helical" evidence="6">
    <location>
        <begin position="216"/>
        <end position="233"/>
    </location>
</feature>
<dbReference type="Proteomes" id="UP000092967">
    <property type="component" value="Chromosome"/>
</dbReference>
<comment type="subcellular location">
    <subcellularLocation>
        <location evidence="1">Membrane</location>
        <topology evidence="1">Multi-pass membrane protein</topology>
    </subcellularLocation>
</comment>
<keyword evidence="5 6" id="KW-0472">Membrane</keyword>
<dbReference type="Gene3D" id="1.10.357.140">
    <property type="entry name" value="UbiA prenyltransferase"/>
    <property type="match status" value="1"/>
</dbReference>
<dbReference type="OrthoDB" id="1142538at2"/>
<feature type="transmembrane region" description="Helical" evidence="6">
    <location>
        <begin position="274"/>
        <end position="299"/>
    </location>
</feature>